<organism evidence="2 3">
    <name type="scientific">Gossypium anomalum</name>
    <dbReference type="NCBI Taxonomy" id="47600"/>
    <lineage>
        <taxon>Eukaryota</taxon>
        <taxon>Viridiplantae</taxon>
        <taxon>Streptophyta</taxon>
        <taxon>Embryophyta</taxon>
        <taxon>Tracheophyta</taxon>
        <taxon>Spermatophyta</taxon>
        <taxon>Magnoliopsida</taxon>
        <taxon>eudicotyledons</taxon>
        <taxon>Gunneridae</taxon>
        <taxon>Pentapetalae</taxon>
        <taxon>rosids</taxon>
        <taxon>malvids</taxon>
        <taxon>Malvales</taxon>
        <taxon>Malvaceae</taxon>
        <taxon>Malvoideae</taxon>
        <taxon>Gossypium</taxon>
    </lineage>
</organism>
<proteinExistence type="predicted"/>
<sequence>MGSSEGASTPTNGGRRWVKRAPFWSSSEWIRSRSLHDRRNHKGRRGPLAPFSPSRPMAKPPGVWRPTDRREHTGAP</sequence>
<reference evidence="2 3" key="1">
    <citation type="journal article" date="2021" name="bioRxiv">
        <title>The Gossypium anomalum genome as a resource for cotton improvement and evolutionary analysis of hybrid incompatibility.</title>
        <authorList>
            <person name="Grover C.E."/>
            <person name="Yuan D."/>
            <person name="Arick M.A."/>
            <person name="Miller E.R."/>
            <person name="Hu G."/>
            <person name="Peterson D.G."/>
            <person name="Wendel J.F."/>
            <person name="Udall J.A."/>
        </authorList>
    </citation>
    <scope>NUCLEOTIDE SEQUENCE [LARGE SCALE GENOMIC DNA]</scope>
    <source>
        <strain evidence="2">JFW-Udall</strain>
        <tissue evidence="2">Leaf</tissue>
    </source>
</reference>
<keyword evidence="3" id="KW-1185">Reference proteome</keyword>
<gene>
    <name evidence="2" type="ORF">CXB51_009034</name>
</gene>
<accession>A0A8J5YTU1</accession>
<dbReference type="AlphaFoldDB" id="A0A8J5YTU1"/>
<evidence type="ECO:0000313" key="2">
    <source>
        <dbReference type="EMBL" id="KAG8496136.1"/>
    </source>
</evidence>
<feature type="compositionally biased region" description="Basic and acidic residues" evidence="1">
    <location>
        <begin position="66"/>
        <end position="76"/>
    </location>
</feature>
<evidence type="ECO:0000256" key="1">
    <source>
        <dbReference type="SAM" id="MobiDB-lite"/>
    </source>
</evidence>
<dbReference type="EMBL" id="JAHUZN010000004">
    <property type="protein sequence ID" value="KAG8496136.1"/>
    <property type="molecule type" value="Genomic_DNA"/>
</dbReference>
<protein>
    <submittedName>
        <fullName evidence="2">Uncharacterized protein</fullName>
    </submittedName>
</protein>
<feature type="region of interest" description="Disordered" evidence="1">
    <location>
        <begin position="30"/>
        <end position="76"/>
    </location>
</feature>
<dbReference type="Proteomes" id="UP000701853">
    <property type="component" value="Chromosome 4"/>
</dbReference>
<comment type="caution">
    <text evidence="2">The sequence shown here is derived from an EMBL/GenBank/DDBJ whole genome shotgun (WGS) entry which is preliminary data.</text>
</comment>
<evidence type="ECO:0000313" key="3">
    <source>
        <dbReference type="Proteomes" id="UP000701853"/>
    </source>
</evidence>
<name>A0A8J5YTU1_9ROSI</name>